<protein>
    <submittedName>
        <fullName evidence="2">Cyclic nucleotide-binding domain containing protein</fullName>
    </submittedName>
</protein>
<sequence>MSLSARTLRTPRRQRIIVVPRPPAYAATPIYAMSAVYRSLQTPASERTLLNIEAIYSYLKNWPVFTSLVSNEKIQKDICKAIQLEKYDDGEIIYKLDDLSDGWYLIYSGNVILVEKCDYPPTDPDEQLSEKYFRRIHNPYLKNQNFRIVRRATVSEDIGRQEMMSNSFRKQYCLSVGTTEVLRVDPYTFKFVLDSYESFIVQERAGLILHIRKLEPLFDYHDISQYVAESLKDISLERGTVINRSNPIENGFLLIQSGLIKVYRKINFSNIRVLPSCLNVGDRTIILPNGISDLVSGTYGESTILALPEMYTSTEYDYRAVVVKKVKGLILPYKDFFSLIPMTVQKKILANVLDTRNEQKVVDDYIDHERKNIWKSYRTKCFDEAIEINSVSKNSCYDDVLARSPRTPDSIPSYRPRTYHIARRTMPY</sequence>
<dbReference type="VEuPathDB" id="TrichDB:TVAG_246150"/>
<accession>A2E4S1</accession>
<dbReference type="InterPro" id="IPR014710">
    <property type="entry name" value="RmlC-like_jellyroll"/>
</dbReference>
<gene>
    <name evidence="2" type="ORF">TVAG_246150</name>
</gene>
<dbReference type="InterPro" id="IPR018490">
    <property type="entry name" value="cNMP-bd_dom_sf"/>
</dbReference>
<dbReference type="InterPro" id="IPR000595">
    <property type="entry name" value="cNMP-bd_dom"/>
</dbReference>
<organism evidence="2 3">
    <name type="scientific">Trichomonas vaginalis (strain ATCC PRA-98 / G3)</name>
    <dbReference type="NCBI Taxonomy" id="412133"/>
    <lineage>
        <taxon>Eukaryota</taxon>
        <taxon>Metamonada</taxon>
        <taxon>Parabasalia</taxon>
        <taxon>Trichomonadida</taxon>
        <taxon>Trichomonadidae</taxon>
        <taxon>Trichomonas</taxon>
    </lineage>
</organism>
<dbReference type="InParanoid" id="A2E4S1"/>
<dbReference type="SUPFAM" id="SSF51206">
    <property type="entry name" value="cAMP-binding domain-like"/>
    <property type="match status" value="2"/>
</dbReference>
<evidence type="ECO:0000259" key="1">
    <source>
        <dbReference type="PROSITE" id="PS50042"/>
    </source>
</evidence>
<dbReference type="PANTHER" id="PTHR23011">
    <property type="entry name" value="CYCLIC NUCLEOTIDE-BINDING DOMAIN CONTAINING PROTEIN"/>
    <property type="match status" value="1"/>
</dbReference>
<name>A2E4S1_TRIV3</name>
<dbReference type="RefSeq" id="XP_001324604.1">
    <property type="nucleotide sequence ID" value="XM_001324569.1"/>
</dbReference>
<dbReference type="AlphaFoldDB" id="A2E4S1"/>
<evidence type="ECO:0000313" key="3">
    <source>
        <dbReference type="Proteomes" id="UP000001542"/>
    </source>
</evidence>
<proteinExistence type="predicted"/>
<dbReference type="PANTHER" id="PTHR23011:SF28">
    <property type="entry name" value="CYCLIC NUCLEOTIDE-BINDING DOMAIN CONTAINING PROTEIN"/>
    <property type="match status" value="1"/>
</dbReference>
<feature type="domain" description="Cyclic nucleotide-binding" evidence="1">
    <location>
        <begin position="77"/>
        <end position="193"/>
    </location>
</feature>
<dbReference type="Proteomes" id="UP000001542">
    <property type="component" value="Unassembled WGS sequence"/>
</dbReference>
<dbReference type="KEGG" id="tva:4770345"/>
<keyword evidence="3" id="KW-1185">Reference proteome</keyword>
<dbReference type="Gene3D" id="2.60.120.10">
    <property type="entry name" value="Jelly Rolls"/>
    <property type="match status" value="2"/>
</dbReference>
<dbReference type="PROSITE" id="PS50042">
    <property type="entry name" value="CNMP_BINDING_3"/>
    <property type="match status" value="1"/>
</dbReference>
<reference evidence="2" key="2">
    <citation type="journal article" date="2007" name="Science">
        <title>Draft genome sequence of the sexually transmitted pathogen Trichomonas vaginalis.</title>
        <authorList>
            <person name="Carlton J.M."/>
            <person name="Hirt R.P."/>
            <person name="Silva J.C."/>
            <person name="Delcher A.L."/>
            <person name="Schatz M."/>
            <person name="Zhao Q."/>
            <person name="Wortman J.R."/>
            <person name="Bidwell S.L."/>
            <person name="Alsmark U.C.M."/>
            <person name="Besteiro S."/>
            <person name="Sicheritz-Ponten T."/>
            <person name="Noel C.J."/>
            <person name="Dacks J.B."/>
            <person name="Foster P.G."/>
            <person name="Simillion C."/>
            <person name="Van de Peer Y."/>
            <person name="Miranda-Saavedra D."/>
            <person name="Barton G.J."/>
            <person name="Westrop G.D."/>
            <person name="Mueller S."/>
            <person name="Dessi D."/>
            <person name="Fiori P.L."/>
            <person name="Ren Q."/>
            <person name="Paulsen I."/>
            <person name="Zhang H."/>
            <person name="Bastida-Corcuera F.D."/>
            <person name="Simoes-Barbosa A."/>
            <person name="Brown M.T."/>
            <person name="Hayes R.D."/>
            <person name="Mukherjee M."/>
            <person name="Okumura C.Y."/>
            <person name="Schneider R."/>
            <person name="Smith A.J."/>
            <person name="Vanacova S."/>
            <person name="Villalvazo M."/>
            <person name="Haas B.J."/>
            <person name="Pertea M."/>
            <person name="Feldblyum T.V."/>
            <person name="Utterback T.R."/>
            <person name="Shu C.L."/>
            <person name="Osoegawa K."/>
            <person name="de Jong P.J."/>
            <person name="Hrdy I."/>
            <person name="Horvathova L."/>
            <person name="Zubacova Z."/>
            <person name="Dolezal P."/>
            <person name="Malik S.B."/>
            <person name="Logsdon J.M. Jr."/>
            <person name="Henze K."/>
            <person name="Gupta A."/>
            <person name="Wang C.C."/>
            <person name="Dunne R.L."/>
            <person name="Upcroft J.A."/>
            <person name="Upcroft P."/>
            <person name="White O."/>
            <person name="Salzberg S.L."/>
            <person name="Tang P."/>
            <person name="Chiu C.-H."/>
            <person name="Lee Y.-S."/>
            <person name="Embley T.M."/>
            <person name="Coombs G.H."/>
            <person name="Mottram J.C."/>
            <person name="Tachezy J."/>
            <person name="Fraser-Liggett C.M."/>
            <person name="Johnson P.J."/>
        </authorList>
    </citation>
    <scope>NUCLEOTIDE SEQUENCE [LARGE SCALE GENOMIC DNA]</scope>
    <source>
        <strain evidence="2">G3</strain>
    </source>
</reference>
<reference evidence="2" key="1">
    <citation type="submission" date="2006-10" db="EMBL/GenBank/DDBJ databases">
        <authorList>
            <person name="Amadeo P."/>
            <person name="Zhao Q."/>
            <person name="Wortman J."/>
            <person name="Fraser-Liggett C."/>
            <person name="Carlton J."/>
        </authorList>
    </citation>
    <scope>NUCLEOTIDE SEQUENCE</scope>
    <source>
        <strain evidence="2">G3</strain>
    </source>
</reference>
<dbReference type="VEuPathDB" id="TrichDB:TVAGG3_0862810"/>
<evidence type="ECO:0000313" key="2">
    <source>
        <dbReference type="EMBL" id="EAY12381.1"/>
    </source>
</evidence>
<dbReference type="EMBL" id="DS113303">
    <property type="protein sequence ID" value="EAY12381.1"/>
    <property type="molecule type" value="Genomic_DNA"/>
</dbReference>
<dbReference type="SMR" id="A2E4S1"/>